<geneLocation type="plasmid" evidence="1">
    <name>ECO37P1</name>
</geneLocation>
<dbReference type="AlphaFoldDB" id="A0A191T8X6"/>
<evidence type="ECO:0000313" key="1">
    <source>
        <dbReference type="EMBL" id="ANI75553.1"/>
    </source>
</evidence>
<organism evidence="1">
    <name type="scientific">Escherichia coli</name>
    <dbReference type="NCBI Taxonomy" id="562"/>
    <lineage>
        <taxon>Bacteria</taxon>
        <taxon>Pseudomonadati</taxon>
        <taxon>Pseudomonadota</taxon>
        <taxon>Gammaproteobacteria</taxon>
        <taxon>Enterobacterales</taxon>
        <taxon>Enterobacteriaceae</taxon>
        <taxon>Escherichia</taxon>
    </lineage>
</organism>
<proteinExistence type="predicted"/>
<accession>A0A191T8X6</accession>
<keyword evidence="1" id="KW-0614">Plasmid</keyword>
<sequence>MYFKTGADLSKITHYEVHYQDGFVQQAWLQPEIQLFVVCIAKKKGSRREIKGGMAVLTSIPASDGAELAKALDNVMRQSDELRLLAGKDENVFIPARIGISGEAPPTEQELLSVFYQQCLKHGSWGSA</sequence>
<name>A0A191T8X6_ECOLX</name>
<reference evidence="1" key="1">
    <citation type="submission" date="2016-03" db="EMBL/GenBank/DDBJ databases">
        <title>Resistome analysis of KPC-2-producing Escherichia coli ST224 strain isolated in Brazil using whole genome sequencing.</title>
        <authorList>
            <person name="Rossi I.G."/>
            <person name="Araujo B.F."/>
            <person name="Cerdeira L.T."/>
            <person name="Campos P.A."/>
            <person name="Royer S."/>
            <person name="Ferreira M.L."/>
            <person name="Batistao D.W.F."/>
            <person name="Souza T.A."/>
            <person name="Vancan S.I.S."/>
            <person name="Lincopan N."/>
            <person name="Gontijo-Filho P.P."/>
            <person name="Ribas R.M."/>
        </authorList>
    </citation>
    <scope>NUCLEOTIDE SEQUENCE</scope>
    <source>
        <strain evidence="1">ECO37</strain>
        <plasmid evidence="1">ECO37P1</plasmid>
    </source>
</reference>
<protein>
    <submittedName>
        <fullName evidence="1">Uncharacterized protein</fullName>
    </submittedName>
</protein>
<dbReference type="RefSeq" id="WP_040120398.1">
    <property type="nucleotide sequence ID" value="NZ_KU963389.1"/>
</dbReference>
<dbReference type="EMBL" id="KU963389">
    <property type="protein sequence ID" value="ANI75553.1"/>
    <property type="molecule type" value="Genomic_DNA"/>
</dbReference>